<dbReference type="Gene3D" id="3.90.1150.10">
    <property type="entry name" value="Aspartate Aminotransferase, domain 1"/>
    <property type="match status" value="1"/>
</dbReference>
<dbReference type="PROSITE" id="PS00105">
    <property type="entry name" value="AA_TRANSFER_CLASS_1"/>
    <property type="match status" value="1"/>
</dbReference>
<organism evidence="7 8">
    <name type="scientific">Corallococcus soli</name>
    <dbReference type="NCBI Taxonomy" id="2710757"/>
    <lineage>
        <taxon>Bacteria</taxon>
        <taxon>Pseudomonadati</taxon>
        <taxon>Myxococcota</taxon>
        <taxon>Myxococcia</taxon>
        <taxon>Myxococcales</taxon>
        <taxon>Cystobacterineae</taxon>
        <taxon>Myxococcaceae</taxon>
        <taxon>Corallococcus</taxon>
    </lineage>
</organism>
<comment type="similarity">
    <text evidence="5">Belongs to the class-I pyridoxal-phosphate-dependent aminotransferase family.</text>
</comment>
<evidence type="ECO:0000259" key="6">
    <source>
        <dbReference type="Pfam" id="PF00155"/>
    </source>
</evidence>
<comment type="caution">
    <text evidence="7">The sequence shown here is derived from an EMBL/GenBank/DDBJ whole genome shotgun (WGS) entry which is preliminary data.</text>
</comment>
<dbReference type="InterPro" id="IPR015424">
    <property type="entry name" value="PyrdxlP-dep_Trfase"/>
</dbReference>
<dbReference type="CDD" id="cd00609">
    <property type="entry name" value="AAT_like"/>
    <property type="match status" value="1"/>
</dbReference>
<evidence type="ECO:0000256" key="2">
    <source>
        <dbReference type="ARBA" id="ARBA00022576"/>
    </source>
</evidence>
<keyword evidence="3 5" id="KW-0808">Transferase</keyword>
<feature type="domain" description="Aminotransferase class I/classII large" evidence="6">
    <location>
        <begin position="17"/>
        <end position="331"/>
    </location>
</feature>
<accession>A0ABR9PV77</accession>
<comment type="cofactor">
    <cofactor evidence="1 5">
        <name>pyridoxal 5'-phosphate</name>
        <dbReference type="ChEBI" id="CHEBI:597326"/>
    </cofactor>
</comment>
<name>A0ABR9PV77_9BACT</name>
<keyword evidence="8" id="KW-1185">Reference proteome</keyword>
<protein>
    <recommendedName>
        <fullName evidence="5">Aminotransferase</fullName>
        <ecNumber evidence="5">2.6.1.-</ecNumber>
    </recommendedName>
</protein>
<dbReference type="Pfam" id="PF00155">
    <property type="entry name" value="Aminotran_1_2"/>
    <property type="match status" value="1"/>
</dbReference>
<dbReference type="Proteomes" id="UP001516472">
    <property type="component" value="Unassembled WGS sequence"/>
</dbReference>
<dbReference type="InterPro" id="IPR004839">
    <property type="entry name" value="Aminotransferase_I/II_large"/>
</dbReference>
<dbReference type="RefSeq" id="WP_193428949.1">
    <property type="nucleotide sequence ID" value="NZ_CBCSIP010000055.1"/>
</dbReference>
<evidence type="ECO:0000256" key="1">
    <source>
        <dbReference type="ARBA" id="ARBA00001933"/>
    </source>
</evidence>
<evidence type="ECO:0000256" key="3">
    <source>
        <dbReference type="ARBA" id="ARBA00022679"/>
    </source>
</evidence>
<dbReference type="EC" id="2.6.1.-" evidence="5"/>
<dbReference type="SUPFAM" id="SSF53383">
    <property type="entry name" value="PLP-dependent transferases"/>
    <property type="match status" value="1"/>
</dbReference>
<dbReference type="GO" id="GO:0008483">
    <property type="term" value="F:transaminase activity"/>
    <property type="evidence" value="ECO:0007669"/>
    <property type="project" value="UniProtKB-KW"/>
</dbReference>
<dbReference type="PANTHER" id="PTHR42885:SF2">
    <property type="entry name" value="HISTIDINOL-PHOSPHATE AMINOTRANSFERASE"/>
    <property type="match status" value="1"/>
</dbReference>
<evidence type="ECO:0000256" key="4">
    <source>
        <dbReference type="ARBA" id="ARBA00022898"/>
    </source>
</evidence>
<evidence type="ECO:0000313" key="7">
    <source>
        <dbReference type="EMBL" id="MBE4751749.1"/>
    </source>
</evidence>
<keyword evidence="2 5" id="KW-0032">Aminotransferase</keyword>
<dbReference type="EMBL" id="JAAIYO010000009">
    <property type="protein sequence ID" value="MBE4751749.1"/>
    <property type="molecule type" value="Genomic_DNA"/>
</dbReference>
<reference evidence="7 8" key="1">
    <citation type="submission" date="2020-02" db="EMBL/GenBank/DDBJ databases">
        <authorList>
            <person name="Babadi Z.K."/>
            <person name="Risdian C."/>
            <person name="Ebrahimipour G.H."/>
            <person name="Wink J."/>
        </authorList>
    </citation>
    <scope>NUCLEOTIDE SEQUENCE [LARGE SCALE GENOMIC DNA]</scope>
    <source>
        <strain evidence="7 8">ZKHCc1 1396</strain>
    </source>
</reference>
<evidence type="ECO:0000313" key="8">
    <source>
        <dbReference type="Proteomes" id="UP001516472"/>
    </source>
</evidence>
<keyword evidence="4" id="KW-0663">Pyridoxal phosphate</keyword>
<dbReference type="PANTHER" id="PTHR42885">
    <property type="entry name" value="HISTIDINOL-PHOSPHATE AMINOTRANSFERASE-RELATED"/>
    <property type="match status" value="1"/>
</dbReference>
<proteinExistence type="inferred from homology"/>
<sequence length="343" mass="36981">MTVTYDPGVHIAGDGWLALHRNENLFAEPALLDDMARSALSKVTLSAYPHPTSLPLREKLAEVHGVDAANVFVGNGSDEVLSELLRLLRPSYDTLWMQDVGYVIHGVLADRLGYRPQTLPGSTFATGRVTAPDGPCLSVVDSPNAVTGHAVSGDDLAALAHTPGAFLVWDNAYGEISGDTLPREVRPNVVTVRSFSKFYALAGARVGYCIGDRALVARMLQRKDAFNVGAFSQAVALEALTRREHFLQLAGELRAARARLVTALEALGFEVRPPRGSFVFAKHATRDAAALHQGLEARRIAVRHFQKDGVRDYLRITVPPAAGMQRLLEALQALLSEASGNGS</sequence>
<dbReference type="InterPro" id="IPR004838">
    <property type="entry name" value="NHTrfase_class1_PyrdxlP-BS"/>
</dbReference>
<evidence type="ECO:0000256" key="5">
    <source>
        <dbReference type="RuleBase" id="RU000481"/>
    </source>
</evidence>
<dbReference type="Gene3D" id="3.40.640.10">
    <property type="entry name" value="Type I PLP-dependent aspartate aminotransferase-like (Major domain)"/>
    <property type="match status" value="1"/>
</dbReference>
<gene>
    <name evidence="7" type="ORF">G4177_26620</name>
</gene>
<dbReference type="InterPro" id="IPR015422">
    <property type="entry name" value="PyrdxlP-dep_Trfase_small"/>
</dbReference>
<dbReference type="InterPro" id="IPR015421">
    <property type="entry name" value="PyrdxlP-dep_Trfase_major"/>
</dbReference>